<feature type="transmembrane region" description="Helical" evidence="1">
    <location>
        <begin position="190"/>
        <end position="211"/>
    </location>
</feature>
<keyword evidence="1" id="KW-1133">Transmembrane helix</keyword>
<keyword evidence="1" id="KW-0812">Transmembrane</keyword>
<name>A0A101FS00_9EURY</name>
<reference evidence="2 3" key="1">
    <citation type="journal article" date="2015" name="MBio">
        <title>Genome-Resolved Metagenomic Analysis Reveals Roles for Candidate Phyla and Other Microbial Community Members in Biogeochemical Transformations in Oil Reservoirs.</title>
        <authorList>
            <person name="Hu P."/>
            <person name="Tom L."/>
            <person name="Singh A."/>
            <person name="Thomas B.C."/>
            <person name="Baker B.J."/>
            <person name="Piceno Y.M."/>
            <person name="Andersen G.L."/>
            <person name="Banfield J.F."/>
        </authorList>
    </citation>
    <scope>NUCLEOTIDE SEQUENCE [LARGE SCALE GENOMIC DNA]</scope>
    <source>
        <strain evidence="2">57_489</strain>
    </source>
</reference>
<protein>
    <submittedName>
        <fullName evidence="2">Uncharacterized protein</fullName>
    </submittedName>
</protein>
<gene>
    <name evidence="2" type="ORF">XD72_2227</name>
</gene>
<dbReference type="PATRIC" id="fig|301375.7.peg.1092"/>
<accession>A0A101FS00</accession>
<evidence type="ECO:0000256" key="1">
    <source>
        <dbReference type="SAM" id="Phobius"/>
    </source>
</evidence>
<comment type="caution">
    <text evidence="2">The sequence shown here is derived from an EMBL/GenBank/DDBJ whole genome shotgun (WGS) entry which is preliminary data.</text>
</comment>
<feature type="transmembrane region" description="Helical" evidence="1">
    <location>
        <begin position="71"/>
        <end position="92"/>
    </location>
</feature>
<feature type="transmembrane region" description="Helical" evidence="1">
    <location>
        <begin position="162"/>
        <end position="184"/>
    </location>
</feature>
<feature type="transmembrane region" description="Helical" evidence="1">
    <location>
        <begin position="112"/>
        <end position="132"/>
    </location>
</feature>
<organism evidence="2 3">
    <name type="scientific">Methanothrix harundinacea</name>
    <dbReference type="NCBI Taxonomy" id="301375"/>
    <lineage>
        <taxon>Archaea</taxon>
        <taxon>Methanobacteriati</taxon>
        <taxon>Methanobacteriota</taxon>
        <taxon>Stenosarchaea group</taxon>
        <taxon>Methanomicrobia</taxon>
        <taxon>Methanotrichales</taxon>
        <taxon>Methanotrichaceae</taxon>
        <taxon>Methanothrix</taxon>
    </lineage>
</organism>
<sequence>MTIMEISLASIVALIAIGAFLHIWNMCHINMELEKDRGGGEKIEISLSGIKKAISRGVFIPRGLFIPQGSVFNGMALSAWILAFVAFGYLYFLTPLVVPDYNLFQISSLASWSFGFITFGLFLVVFGVLFILATNKLPDGYCCIRLTELYGYYFLSKMHKRAIASTIPLLWISIFISVHLGTIYPLASGVLSVIAYLLLLASVIILISPIIKQSMEGVF</sequence>
<keyword evidence="1" id="KW-0472">Membrane</keyword>
<dbReference type="Proteomes" id="UP000057043">
    <property type="component" value="Unassembled WGS sequence"/>
</dbReference>
<feature type="transmembrane region" description="Helical" evidence="1">
    <location>
        <begin position="6"/>
        <end position="27"/>
    </location>
</feature>
<dbReference type="EMBL" id="LGFT01000077">
    <property type="protein sequence ID" value="KUK43396.1"/>
    <property type="molecule type" value="Genomic_DNA"/>
</dbReference>
<evidence type="ECO:0000313" key="2">
    <source>
        <dbReference type="EMBL" id="KUK43396.1"/>
    </source>
</evidence>
<evidence type="ECO:0000313" key="3">
    <source>
        <dbReference type="Proteomes" id="UP000057043"/>
    </source>
</evidence>
<proteinExistence type="predicted"/>
<dbReference type="AlphaFoldDB" id="A0A101FS00"/>